<dbReference type="OrthoDB" id="5561043at2759"/>
<keyword evidence="2" id="KW-0288">FMN</keyword>
<evidence type="ECO:0000256" key="5">
    <source>
        <dbReference type="ARBA" id="ARBA00033748"/>
    </source>
</evidence>
<dbReference type="CDD" id="cd01095">
    <property type="entry name" value="Nitrilotriacetate_monoxgenase"/>
    <property type="match status" value="1"/>
</dbReference>
<organism evidence="7 8">
    <name type="scientific">Lachnellula arida</name>
    <dbReference type="NCBI Taxonomy" id="1316785"/>
    <lineage>
        <taxon>Eukaryota</taxon>
        <taxon>Fungi</taxon>
        <taxon>Dikarya</taxon>
        <taxon>Ascomycota</taxon>
        <taxon>Pezizomycotina</taxon>
        <taxon>Leotiomycetes</taxon>
        <taxon>Helotiales</taxon>
        <taxon>Lachnaceae</taxon>
        <taxon>Lachnellula</taxon>
    </lineage>
</organism>
<feature type="domain" description="Luciferase-like" evidence="6">
    <location>
        <begin position="40"/>
        <end position="393"/>
    </location>
</feature>
<dbReference type="Pfam" id="PF00296">
    <property type="entry name" value="Bac_luciferase"/>
    <property type="match status" value="1"/>
</dbReference>
<protein>
    <submittedName>
        <fullName evidence="7">Nitrilotriacetate monooxygenase component A</fullName>
    </submittedName>
</protein>
<dbReference type="PIRSF" id="PIRSF000337">
    <property type="entry name" value="NTA_MOA"/>
    <property type="match status" value="1"/>
</dbReference>
<evidence type="ECO:0000256" key="1">
    <source>
        <dbReference type="ARBA" id="ARBA00022630"/>
    </source>
</evidence>
<dbReference type="InterPro" id="IPR011251">
    <property type="entry name" value="Luciferase-like_dom"/>
</dbReference>
<evidence type="ECO:0000256" key="4">
    <source>
        <dbReference type="ARBA" id="ARBA00023033"/>
    </source>
</evidence>
<evidence type="ECO:0000259" key="6">
    <source>
        <dbReference type="Pfam" id="PF00296"/>
    </source>
</evidence>
<evidence type="ECO:0000256" key="2">
    <source>
        <dbReference type="ARBA" id="ARBA00022643"/>
    </source>
</evidence>
<accession>A0A8T9B4B0</accession>
<dbReference type="PANTHER" id="PTHR30011:SF16">
    <property type="entry name" value="C2H2 FINGER DOMAIN TRANSCRIPTION FACTOR (EUROFUNG)-RELATED"/>
    <property type="match status" value="1"/>
</dbReference>
<feature type="non-terminal residue" evidence="7">
    <location>
        <position position="455"/>
    </location>
</feature>
<dbReference type="Proteomes" id="UP000469559">
    <property type="component" value="Unassembled WGS sequence"/>
</dbReference>
<dbReference type="AlphaFoldDB" id="A0A8T9B4B0"/>
<keyword evidence="4 7" id="KW-0503">Monooxygenase</keyword>
<keyword evidence="8" id="KW-1185">Reference proteome</keyword>
<keyword evidence="3" id="KW-0560">Oxidoreductase</keyword>
<evidence type="ECO:0000313" key="7">
    <source>
        <dbReference type="EMBL" id="TVY14211.1"/>
    </source>
</evidence>
<dbReference type="PANTHER" id="PTHR30011">
    <property type="entry name" value="ALKANESULFONATE MONOOXYGENASE-RELATED"/>
    <property type="match status" value="1"/>
</dbReference>
<dbReference type="InterPro" id="IPR036661">
    <property type="entry name" value="Luciferase-like_sf"/>
</dbReference>
<dbReference type="EMBL" id="QGMF01000737">
    <property type="protein sequence ID" value="TVY14211.1"/>
    <property type="molecule type" value="Genomic_DNA"/>
</dbReference>
<dbReference type="SUPFAM" id="SSF51679">
    <property type="entry name" value="Bacterial luciferase-like"/>
    <property type="match status" value="1"/>
</dbReference>
<dbReference type="NCBIfam" id="TIGR03860">
    <property type="entry name" value="FMN_nitrolo"/>
    <property type="match status" value="1"/>
</dbReference>
<comment type="similarity">
    <text evidence="5">Belongs to the NtaA/SnaA/DszA monooxygenase family.</text>
</comment>
<reference evidence="7 8" key="1">
    <citation type="submission" date="2018-05" db="EMBL/GenBank/DDBJ databases">
        <title>Whole genome sequencing for identification of molecular markers to develop diagnostic detection tools for the regulated plant pathogen Lachnellula willkommii.</title>
        <authorList>
            <person name="Giroux E."/>
            <person name="Bilodeau G."/>
        </authorList>
    </citation>
    <scope>NUCLEOTIDE SEQUENCE [LARGE SCALE GENOMIC DNA]</scope>
    <source>
        <strain evidence="7 8">CBS 203.66</strain>
    </source>
</reference>
<gene>
    <name evidence="7" type="primary">ntaA</name>
    <name evidence="7" type="ORF">LARI1_G008099</name>
</gene>
<dbReference type="InterPro" id="IPR016215">
    <property type="entry name" value="NTA_MOA"/>
</dbReference>
<dbReference type="GO" id="GO:0004497">
    <property type="term" value="F:monooxygenase activity"/>
    <property type="evidence" value="ECO:0007669"/>
    <property type="project" value="UniProtKB-KW"/>
</dbReference>
<dbReference type="GO" id="GO:0016705">
    <property type="term" value="F:oxidoreductase activity, acting on paired donors, with incorporation or reduction of molecular oxygen"/>
    <property type="evidence" value="ECO:0007669"/>
    <property type="project" value="InterPro"/>
</dbReference>
<dbReference type="Gene3D" id="3.20.20.30">
    <property type="entry name" value="Luciferase-like domain"/>
    <property type="match status" value="1"/>
</dbReference>
<name>A0A8T9B4B0_9HELO</name>
<dbReference type="InterPro" id="IPR051260">
    <property type="entry name" value="Diverse_substr_monoxygenases"/>
</dbReference>
<evidence type="ECO:0000256" key="3">
    <source>
        <dbReference type="ARBA" id="ARBA00023002"/>
    </source>
</evidence>
<proteinExistence type="inferred from homology"/>
<keyword evidence="1" id="KW-0285">Flavoprotein</keyword>
<comment type="caution">
    <text evidence="7">The sequence shown here is derived from an EMBL/GenBank/DDBJ whole genome shotgun (WGS) entry which is preliminary data.</text>
</comment>
<evidence type="ECO:0000313" key="8">
    <source>
        <dbReference type="Proteomes" id="UP000469559"/>
    </source>
</evidence>
<sequence>RLDKFELGLGLTNMTESKKLHLTAFMRPVSLHTGAWRYPGSYPDANFNLAHLKSFIKKLEDAKFDAFFMADHLAVLNMPVEALKRSHTVTSFEPFTLLSALSVVTEKIGLAATASTTYDEPYHIARRFASLDHLSSGRAAWNIVTTGNPESAKNFGLDEHVEHSERYKRAREFYDVVTGLWDSFADDAFPRDQESGIYLDPEKMHVLNHKGKELKVRGPLNIARPVQGWPVIVQAGQSEPGRQLAAETAEVVFCSPRDLKAAKELYADIKGRVTAAGRDRNHLKILPAALIIVGDTIEDAKAKRLLLDSKVHYDSAIASLSIALGADASAFDPDGPLPDDIPETNASKTSQAGVIRLAREENLTVKQLAQRYGGYSGLAFVGTPESIADDFGTWLAEEAADGFTVCLPFLPQGLDDVTQRLVPELQRRGLFRSDYEGTTLREHLGLPRPKNQFFS</sequence>